<dbReference type="Gene3D" id="3.30.1220.10">
    <property type="entry name" value="CobW-like, C-terminal domain"/>
    <property type="match status" value="1"/>
</dbReference>
<dbReference type="SUPFAM" id="SSF52540">
    <property type="entry name" value="P-loop containing nucleoside triphosphate hydrolases"/>
    <property type="match status" value="1"/>
</dbReference>
<dbReference type="RefSeq" id="WP_194504868.1">
    <property type="nucleotide sequence ID" value="NZ_JADIVZ010000013.1"/>
</dbReference>
<dbReference type="AlphaFoldDB" id="A0A930Y7N3"/>
<comment type="catalytic activity">
    <reaction evidence="5">
        <text>GTP + H2O = GDP + phosphate + H(+)</text>
        <dbReference type="Rhea" id="RHEA:19669"/>
        <dbReference type="ChEBI" id="CHEBI:15377"/>
        <dbReference type="ChEBI" id="CHEBI:15378"/>
        <dbReference type="ChEBI" id="CHEBI:37565"/>
        <dbReference type="ChEBI" id="CHEBI:43474"/>
        <dbReference type="ChEBI" id="CHEBI:58189"/>
    </reaction>
    <physiologicalReaction direction="left-to-right" evidence="5">
        <dbReference type="Rhea" id="RHEA:19670"/>
    </physiologicalReaction>
</comment>
<organism evidence="7 8">
    <name type="scientific">Nocardioides acrostichi</name>
    <dbReference type="NCBI Taxonomy" id="2784339"/>
    <lineage>
        <taxon>Bacteria</taxon>
        <taxon>Bacillati</taxon>
        <taxon>Actinomycetota</taxon>
        <taxon>Actinomycetes</taxon>
        <taxon>Propionibacteriales</taxon>
        <taxon>Nocardioidaceae</taxon>
        <taxon>Nocardioides</taxon>
    </lineage>
</organism>
<comment type="similarity">
    <text evidence="4">Belongs to the SIMIBI class G3E GTPase family. ZNG1 subfamily.</text>
</comment>
<feature type="domain" description="CobW C-terminal" evidence="6">
    <location>
        <begin position="230"/>
        <end position="319"/>
    </location>
</feature>
<gene>
    <name evidence="7" type="ORF">ISG29_18150</name>
</gene>
<dbReference type="EMBL" id="JADIVZ010000013">
    <property type="protein sequence ID" value="MBF4163610.1"/>
    <property type="molecule type" value="Genomic_DNA"/>
</dbReference>
<protein>
    <submittedName>
        <fullName evidence="7">GTP-binding protein</fullName>
    </submittedName>
</protein>
<dbReference type="GO" id="GO:0005737">
    <property type="term" value="C:cytoplasm"/>
    <property type="evidence" value="ECO:0007669"/>
    <property type="project" value="TreeGrafter"/>
</dbReference>
<dbReference type="Gene3D" id="3.40.50.300">
    <property type="entry name" value="P-loop containing nucleotide triphosphate hydrolases"/>
    <property type="match status" value="1"/>
</dbReference>
<evidence type="ECO:0000259" key="6">
    <source>
        <dbReference type="SMART" id="SM00833"/>
    </source>
</evidence>
<dbReference type="Proteomes" id="UP000656804">
    <property type="component" value="Unassembled WGS sequence"/>
</dbReference>
<keyword evidence="8" id="KW-1185">Reference proteome</keyword>
<keyword evidence="3" id="KW-0143">Chaperone</keyword>
<name>A0A930Y7N3_9ACTN</name>
<proteinExistence type="inferred from homology"/>
<dbReference type="InterPro" id="IPR011629">
    <property type="entry name" value="CobW-like_C"/>
</dbReference>
<evidence type="ECO:0000313" key="7">
    <source>
        <dbReference type="EMBL" id="MBF4163610.1"/>
    </source>
</evidence>
<accession>A0A930Y7N3</accession>
<dbReference type="InterPro" id="IPR027417">
    <property type="entry name" value="P-loop_NTPase"/>
</dbReference>
<evidence type="ECO:0000256" key="3">
    <source>
        <dbReference type="ARBA" id="ARBA00023186"/>
    </source>
</evidence>
<keyword evidence="2" id="KW-0378">Hydrolase</keyword>
<dbReference type="PANTHER" id="PTHR13748">
    <property type="entry name" value="COBW-RELATED"/>
    <property type="match status" value="1"/>
</dbReference>
<dbReference type="CDD" id="cd03112">
    <property type="entry name" value="CobW-like"/>
    <property type="match status" value="1"/>
</dbReference>
<dbReference type="SUPFAM" id="SSF90002">
    <property type="entry name" value="Hypothetical protein YjiA, C-terminal domain"/>
    <property type="match status" value="1"/>
</dbReference>
<evidence type="ECO:0000256" key="4">
    <source>
        <dbReference type="ARBA" id="ARBA00034320"/>
    </source>
</evidence>
<dbReference type="GO" id="GO:0016787">
    <property type="term" value="F:hydrolase activity"/>
    <property type="evidence" value="ECO:0007669"/>
    <property type="project" value="UniProtKB-KW"/>
</dbReference>
<reference evidence="7" key="1">
    <citation type="submission" date="2020-11" db="EMBL/GenBank/DDBJ databases">
        <title>Nocardioides sp. CBS4Y-1, whole genome shotgun sequence.</title>
        <authorList>
            <person name="Tuo L."/>
        </authorList>
    </citation>
    <scope>NUCLEOTIDE SEQUENCE</scope>
    <source>
        <strain evidence="7">CBS4Y-1</strain>
    </source>
</reference>
<dbReference type="InterPro" id="IPR036627">
    <property type="entry name" value="CobW-likC_sf"/>
</dbReference>
<evidence type="ECO:0000256" key="2">
    <source>
        <dbReference type="ARBA" id="ARBA00022801"/>
    </source>
</evidence>
<keyword evidence="1" id="KW-0547">Nucleotide-binding</keyword>
<dbReference type="SMART" id="SM00833">
    <property type="entry name" value="CobW_C"/>
    <property type="match status" value="1"/>
</dbReference>
<evidence type="ECO:0000256" key="1">
    <source>
        <dbReference type="ARBA" id="ARBA00022741"/>
    </source>
</evidence>
<dbReference type="Pfam" id="PF02492">
    <property type="entry name" value="cobW"/>
    <property type="match status" value="1"/>
</dbReference>
<evidence type="ECO:0000313" key="8">
    <source>
        <dbReference type="Proteomes" id="UP000656804"/>
    </source>
</evidence>
<evidence type="ECO:0000256" key="5">
    <source>
        <dbReference type="ARBA" id="ARBA00049117"/>
    </source>
</evidence>
<dbReference type="Pfam" id="PF07683">
    <property type="entry name" value="CobW_C"/>
    <property type="match status" value="1"/>
</dbReference>
<comment type="caution">
    <text evidence="7">The sequence shown here is derived from an EMBL/GenBank/DDBJ whole genome shotgun (WGS) entry which is preliminary data.</text>
</comment>
<dbReference type="InterPro" id="IPR051316">
    <property type="entry name" value="Zinc-reg_GTPase_activator"/>
</dbReference>
<dbReference type="GO" id="GO:0000166">
    <property type="term" value="F:nucleotide binding"/>
    <property type="evidence" value="ECO:0007669"/>
    <property type="project" value="UniProtKB-KW"/>
</dbReference>
<sequence>MSAAVRRVPVIALTGHLGAGKTTVLNRLLRTPGARLGVVVNDFGSINVDAGLVSGQIDQVGSIAGGCVCCLEDVGELDAAFDKLARPELRLDAIVVEASGFAEPGPLARLIHYSEAAVRPAGLVDVVDAVEHFETVDTGGHPAVRFAVATLVVLNKCDLVSSERLERIEQRIREVNPSVQIVRTSHGAVDPALLLDVASHEDPPDQLPIGALLRQVAEEASEHGHEHRHARSVSVSADGPTDPGALLDLLDDPPAGAYRMKGVVRISSGRAMRAYAVHVVGGRVDVLPAAHPTDGAGHLVAIGLDLDESEALQRITAALAPVERPDLEGLKRWRRRERLSR</sequence>
<dbReference type="InterPro" id="IPR003495">
    <property type="entry name" value="CobW/HypB/UreG_nucleotide-bd"/>
</dbReference>
<dbReference type="PANTHER" id="PTHR13748:SF62">
    <property type="entry name" value="COBW DOMAIN-CONTAINING PROTEIN"/>
    <property type="match status" value="1"/>
</dbReference>